<dbReference type="PANTHER" id="PTHR12106">
    <property type="entry name" value="SORTILIN RELATED"/>
    <property type="match status" value="1"/>
</dbReference>
<geneLocation type="mitochondrion" evidence="9"/>
<dbReference type="SUPFAM" id="SSF110296">
    <property type="entry name" value="Oligoxyloglucan reducing end-specific cellobiohydrolase"/>
    <property type="match status" value="2"/>
</dbReference>
<dbReference type="AlphaFoldDB" id="A0A3P3YJW0"/>
<protein>
    <recommendedName>
        <fullName evidence="8">VPS10 domain-containing protein</fullName>
    </recommendedName>
</protein>
<keyword evidence="2" id="KW-0677">Repeat</keyword>
<keyword evidence="7" id="KW-0732">Signal</keyword>
<dbReference type="Gene3D" id="2.10.70.80">
    <property type="match status" value="1"/>
</dbReference>
<name>A0A3P3YJW0_PLABS</name>
<keyword evidence="6" id="KW-0812">Transmembrane</keyword>
<keyword evidence="9" id="KW-0496">Mitochondrion</keyword>
<evidence type="ECO:0000256" key="6">
    <source>
        <dbReference type="SAM" id="Phobius"/>
    </source>
</evidence>
<dbReference type="InterPro" id="IPR050310">
    <property type="entry name" value="VPS10-sortilin"/>
</dbReference>
<sequence>MWRLSLAIVGAALLVQVVVAAGTDDVDTKAIEKIVRDKIVEERTVQDEVSRVAEAVKKEMAKPDHVDDSAAENHDQKHATAPDHPAADAPAAKRKDKKARKDGKRVAKKLAQAGDNVDLKEDTSKLDGGVAQMEWLAADKIIARTSAGRVYRSADDGRTWDDVRLHMPDDAKKATFDRLYAHVERQLVVLLGDAFSAVSSDGGSTFRALGLDRVTDVKSHPEKASWLLALALTAQCRSGKTSDKHRCVQQVHVSEDLGQTWNAIADYVSQADWARGSFYEPGSPRRLFATVSNNKHGGQRFQASDPDVDFVMTDDYFQSYDVLVPGGNRFLTTAAAFMFVAAVDPDDNTKVTLYSGGRDSANNVAFFETNIPTLRQHSYTILDSTEAAVFVHVNHADAGDSSGSVYVSDSLGLQFSMSLPNNRRDAAGNADFERVQGIEGVYLANYVHHGDSDGAVVNRWLDAGSMGARGGRKRAGQDASGNAGDVRTVISFDKGGRWSYLQAPQYDAFGQEIHCWGQDHCHLHLHGIVDKYGPFYSNAAAVGLIMATGTVQRASMHSGKGTEQVVGQVGTHLNDDAVGMGTYLSRDAGLTWEEVARGSYIYEFGNHGGLIVMAQDAQPTTTVLYTWDQGLTWNEYAFATSPIEVDNVVVAPAGFPQTTFLVYGRDNADAVVVRLDLAGVHERPCDGADYETWTPSDDRPGKAGECLLGHITTYTRRKRTAPCIVSPAASLPKADLGHCPCTERDFECDVGFGREDPDGPCVPVDAGVDLSRDLCATTGMHRITKGYRRIVGDTCVNGEQWDAVLVGCSSFPKRAGKVLLVVLFIIAALLLAVSLIAKSNVLSTLTNAFKSRAWRAKVPGQKGSMDESEFENFGAMSDEDDALAYSGEAVPLPPMPGLVRRPNVPVPRLQGPSESLKDDLASSEA</sequence>
<dbReference type="GO" id="GO:0006892">
    <property type="term" value="P:post-Golgi vesicle-mediated transport"/>
    <property type="evidence" value="ECO:0007669"/>
    <property type="project" value="TreeGrafter"/>
</dbReference>
<evidence type="ECO:0000256" key="1">
    <source>
        <dbReference type="ARBA" id="ARBA00004370"/>
    </source>
</evidence>
<evidence type="ECO:0000256" key="3">
    <source>
        <dbReference type="ARBA" id="ARBA00023136"/>
    </source>
</evidence>
<feature type="signal peptide" evidence="7">
    <location>
        <begin position="1"/>
        <end position="20"/>
    </location>
</feature>
<evidence type="ECO:0000313" key="10">
    <source>
        <dbReference type="Proteomes" id="UP000290189"/>
    </source>
</evidence>
<evidence type="ECO:0000259" key="8">
    <source>
        <dbReference type="SMART" id="SM00602"/>
    </source>
</evidence>
<feature type="region of interest" description="Disordered" evidence="5">
    <location>
        <begin position="893"/>
        <end position="925"/>
    </location>
</feature>
<dbReference type="GO" id="GO:0005794">
    <property type="term" value="C:Golgi apparatus"/>
    <property type="evidence" value="ECO:0007669"/>
    <property type="project" value="TreeGrafter"/>
</dbReference>
<dbReference type="InterPro" id="IPR031778">
    <property type="entry name" value="Sortilin_N"/>
</dbReference>
<feature type="transmembrane region" description="Helical" evidence="6">
    <location>
        <begin position="818"/>
        <end position="837"/>
    </location>
</feature>
<evidence type="ECO:0000313" key="9">
    <source>
        <dbReference type="EMBL" id="SPR00444.1"/>
    </source>
</evidence>
<evidence type="ECO:0000256" key="7">
    <source>
        <dbReference type="SAM" id="SignalP"/>
    </source>
</evidence>
<dbReference type="Pfam" id="PF15901">
    <property type="entry name" value="Sortilin_C"/>
    <property type="match status" value="1"/>
</dbReference>
<accession>A0A3P3YJW0</accession>
<feature type="compositionally biased region" description="Basic and acidic residues" evidence="5">
    <location>
        <begin position="56"/>
        <end position="81"/>
    </location>
</feature>
<feature type="chain" id="PRO_5018010643" description="VPS10 domain-containing protein" evidence="7">
    <location>
        <begin position="21"/>
        <end position="925"/>
    </location>
</feature>
<feature type="region of interest" description="Disordered" evidence="5">
    <location>
        <begin position="56"/>
        <end position="110"/>
    </location>
</feature>
<keyword evidence="6" id="KW-1133">Transmembrane helix</keyword>
<dbReference type="InterPro" id="IPR031777">
    <property type="entry name" value="Sortilin_C"/>
</dbReference>
<comment type="subcellular location">
    <subcellularLocation>
        <location evidence="1">Membrane</location>
    </subcellularLocation>
</comment>
<proteinExistence type="predicted"/>
<dbReference type="InterPro" id="IPR006581">
    <property type="entry name" value="VPS10"/>
</dbReference>
<dbReference type="PANTHER" id="PTHR12106:SF27">
    <property type="entry name" value="SORTILIN-RELATED RECEPTOR"/>
    <property type="match status" value="1"/>
</dbReference>
<keyword evidence="4" id="KW-0325">Glycoprotein</keyword>
<evidence type="ECO:0000256" key="2">
    <source>
        <dbReference type="ARBA" id="ARBA00022737"/>
    </source>
</evidence>
<dbReference type="GO" id="GO:0016020">
    <property type="term" value="C:membrane"/>
    <property type="evidence" value="ECO:0007669"/>
    <property type="project" value="UniProtKB-SubCell"/>
</dbReference>
<organism evidence="9 10">
    <name type="scientific">Plasmodiophora brassicae</name>
    <name type="common">Clubroot disease agent</name>
    <dbReference type="NCBI Taxonomy" id="37360"/>
    <lineage>
        <taxon>Eukaryota</taxon>
        <taxon>Sar</taxon>
        <taxon>Rhizaria</taxon>
        <taxon>Endomyxa</taxon>
        <taxon>Phytomyxea</taxon>
        <taxon>Plasmodiophorida</taxon>
        <taxon>Plasmodiophoridae</taxon>
        <taxon>Plasmodiophora</taxon>
    </lineage>
</organism>
<reference evidence="9 10" key="1">
    <citation type="submission" date="2018-03" db="EMBL/GenBank/DDBJ databases">
        <authorList>
            <person name="Fogelqvist J."/>
        </authorList>
    </citation>
    <scope>NUCLEOTIDE SEQUENCE [LARGE SCALE GENOMIC DNA]</scope>
</reference>
<dbReference type="Pfam" id="PF15902">
    <property type="entry name" value="Sortilin-Vps10"/>
    <property type="match status" value="1"/>
</dbReference>
<evidence type="ECO:0000256" key="5">
    <source>
        <dbReference type="SAM" id="MobiDB-lite"/>
    </source>
</evidence>
<dbReference type="Gene3D" id="3.30.60.270">
    <property type="match status" value="1"/>
</dbReference>
<dbReference type="InterPro" id="IPR015943">
    <property type="entry name" value="WD40/YVTN_repeat-like_dom_sf"/>
</dbReference>
<dbReference type="Proteomes" id="UP000290189">
    <property type="component" value="Unassembled WGS sequence"/>
</dbReference>
<feature type="compositionally biased region" description="Basic and acidic residues" evidence="5">
    <location>
        <begin position="915"/>
        <end position="925"/>
    </location>
</feature>
<keyword evidence="3 6" id="KW-0472">Membrane</keyword>
<feature type="domain" description="VPS10" evidence="8">
    <location>
        <begin position="139"/>
        <end position="813"/>
    </location>
</feature>
<gene>
    <name evidence="9" type="ORF">PLBR_LOCUS7659</name>
</gene>
<dbReference type="EMBL" id="OVEO01000014">
    <property type="protein sequence ID" value="SPR00444.1"/>
    <property type="molecule type" value="Genomic_DNA"/>
</dbReference>
<dbReference type="SMART" id="SM00602">
    <property type="entry name" value="VPS10"/>
    <property type="match status" value="1"/>
</dbReference>
<feature type="compositionally biased region" description="Basic residues" evidence="5">
    <location>
        <begin position="92"/>
        <end position="108"/>
    </location>
</feature>
<dbReference type="Gene3D" id="2.130.10.10">
    <property type="entry name" value="YVTN repeat-like/Quinoprotein amine dehydrogenase"/>
    <property type="match status" value="1"/>
</dbReference>
<evidence type="ECO:0000256" key="4">
    <source>
        <dbReference type="ARBA" id="ARBA00023180"/>
    </source>
</evidence>